<keyword evidence="21" id="KW-1185">Reference proteome</keyword>
<dbReference type="InterPro" id="IPR050206">
    <property type="entry name" value="FtsK/SpoIIIE/SftA"/>
</dbReference>
<feature type="domain" description="FtsK" evidence="19">
    <location>
        <begin position="423"/>
        <end position="642"/>
    </location>
</feature>
<keyword evidence="8" id="KW-0159">Chromosome partition</keyword>
<evidence type="ECO:0000256" key="15">
    <source>
        <dbReference type="ARBA" id="ARBA00025923"/>
    </source>
</evidence>
<comment type="function">
    <text evidence="14">Essential cell division protein that coordinates cell division and chromosome segregation. The N-terminus is involved in assembly of the cell-division machinery. The C-terminus functions as a DNA motor that moves dsDNA in an ATP-dependent manner towards the dif recombination site, which is located within the replication terminus region. Translocation stops specifically at Xer-dif sites, where FtsK interacts with the Xer recombinase, allowing activation of chromosome unlinking by recombination. FtsK orienting polar sequences (KOPS) guide the direction of DNA translocation. FtsK can remove proteins from DNA as it translocates, but translocation stops specifically at XerCD-dif site, thereby preventing removal of XerC and XerD from dif.</text>
</comment>
<reference evidence="20 21" key="1">
    <citation type="submission" date="2020-08" db="EMBL/GenBank/DDBJ databases">
        <title>Genomic Encyclopedia of Type Strains, Phase IV (KMG-IV): sequencing the most valuable type-strain genomes for metagenomic binning, comparative biology and taxonomic classification.</title>
        <authorList>
            <person name="Goeker M."/>
        </authorList>
    </citation>
    <scope>NUCLEOTIDE SEQUENCE [LARGE SCALE GENOMIC DNA]</scope>
    <source>
        <strain evidence="20 21">DSM 102189</strain>
    </source>
</reference>
<dbReference type="InterPro" id="IPR018541">
    <property type="entry name" value="Ftsk_gamma"/>
</dbReference>
<keyword evidence="13" id="KW-0131">Cell cycle</keyword>
<keyword evidence="6 18" id="KW-0812">Transmembrane</keyword>
<evidence type="ECO:0000259" key="19">
    <source>
        <dbReference type="PROSITE" id="PS50901"/>
    </source>
</evidence>
<evidence type="ECO:0000256" key="2">
    <source>
        <dbReference type="ARBA" id="ARBA00006474"/>
    </source>
</evidence>
<dbReference type="GO" id="GO:0003677">
    <property type="term" value="F:DNA binding"/>
    <property type="evidence" value="ECO:0007669"/>
    <property type="project" value="UniProtKB-KW"/>
</dbReference>
<evidence type="ECO:0000256" key="6">
    <source>
        <dbReference type="ARBA" id="ARBA00022692"/>
    </source>
</evidence>
<dbReference type="Pfam" id="PF17854">
    <property type="entry name" value="FtsK_alpha"/>
    <property type="match status" value="1"/>
</dbReference>
<evidence type="ECO:0000256" key="10">
    <source>
        <dbReference type="ARBA" id="ARBA00022989"/>
    </source>
</evidence>
<dbReference type="InterPro" id="IPR025199">
    <property type="entry name" value="FtsK_4TM"/>
</dbReference>
<dbReference type="InterPro" id="IPR036390">
    <property type="entry name" value="WH_DNA-bd_sf"/>
</dbReference>
<proteinExistence type="inferred from homology"/>
<sequence>MASRATQQPMQARRPKGGARKPVAPSPVERLLAWGARALRTTGVWTVALLLIGVAVALVVAMAWYSPDDPSFNTVTGRAVANPMGQIGSHVADLLMQGVGWAGLGLALLPLMAGLRLLQETDFAARRALSAVPLGVVLLAAALGSAGVTAGLAPAGAGGALGMLAGWGSDALGDARWLEGVPVGLVVALLLAPLALGLLGWGTGVRSEDFAWAGALWRRDRSDFDDMDDEAEDAPLVLAPRGGEDVRVRADADGDAEFRGPRVVTASPSPPRPQRGRQPVLDLGDGGVLPGLDLLKPPPTGPARRIDEAALAQNARLLEGVLEDFGVRGRIGEVRPGPVVTMYELEPAPGIKASRVIGLSDDIARSMSALSARVAVVPGRNVIGIELPNANREMVSLSQLLGSAAFENRSIVLPLVLGKDIAGEPVIADLAPMPHLLIAGTTGSGKSVGLNAMILSLLYRLTPAECRMIMIDPKMLELKTYDGIPHLLAPVVTEPAKAIRALKWAVEQMEDRYRQMSAINVRSLASFNAKVREAKASGRPFVRRVQTGWDPDTEAPIIEEEVLDFSPLPLVVVVVDELADLMMTAGKEVEFLIQRLAQKARAAGIHLIMATQRPSVDVITGVIKANLPTRISFQVTSKIDSRTILGEQGAEQLLGKGDMLWMPGGKAPVRVHGPFVTDDEVEAVADHWRRQGAPSYVDAVTEEPDDWDGGNGGGSGSLPLSGGGSGGGAPGADSEDEIYARAVQAVASAQKASTSYLQRQLRIGYNNAARLIERMEADGFVSRPDHVNRREVLVDEHGMRR</sequence>
<evidence type="ECO:0000256" key="17">
    <source>
        <dbReference type="SAM" id="MobiDB-lite"/>
    </source>
</evidence>
<dbReference type="EMBL" id="JACIIV010000002">
    <property type="protein sequence ID" value="MBB6226127.1"/>
    <property type="molecule type" value="Genomic_DNA"/>
</dbReference>
<keyword evidence="4" id="KW-1003">Cell membrane</keyword>
<evidence type="ECO:0000256" key="5">
    <source>
        <dbReference type="ARBA" id="ARBA00022618"/>
    </source>
</evidence>
<keyword evidence="7 16" id="KW-0547">Nucleotide-binding</keyword>
<feature type="transmembrane region" description="Helical" evidence="18">
    <location>
        <begin position="130"/>
        <end position="157"/>
    </location>
</feature>
<dbReference type="Gene3D" id="1.10.10.10">
    <property type="entry name" value="Winged helix-like DNA-binding domain superfamily/Winged helix DNA-binding domain"/>
    <property type="match status" value="1"/>
</dbReference>
<dbReference type="RefSeq" id="WP_243452566.1">
    <property type="nucleotide sequence ID" value="NZ_JACIIV010000002.1"/>
</dbReference>
<dbReference type="CDD" id="cd01127">
    <property type="entry name" value="TrwB_TraG_TraD_VirD4"/>
    <property type="match status" value="1"/>
</dbReference>
<evidence type="ECO:0000256" key="9">
    <source>
        <dbReference type="ARBA" id="ARBA00022840"/>
    </source>
</evidence>
<evidence type="ECO:0000256" key="4">
    <source>
        <dbReference type="ARBA" id="ARBA00022475"/>
    </source>
</evidence>
<comment type="similarity">
    <text evidence="2">Belongs to the FtsK/SpoIIIE/SftA family.</text>
</comment>
<dbReference type="Pfam" id="PF13491">
    <property type="entry name" value="FtsK_4TM"/>
    <property type="match status" value="1"/>
</dbReference>
<keyword evidence="9 16" id="KW-0067">ATP-binding</keyword>
<dbReference type="Gene3D" id="3.30.980.40">
    <property type="match status" value="1"/>
</dbReference>
<keyword evidence="12 18" id="KW-0472">Membrane</keyword>
<evidence type="ECO:0000256" key="8">
    <source>
        <dbReference type="ARBA" id="ARBA00022829"/>
    </source>
</evidence>
<evidence type="ECO:0000256" key="18">
    <source>
        <dbReference type="SAM" id="Phobius"/>
    </source>
</evidence>
<evidence type="ECO:0000256" key="13">
    <source>
        <dbReference type="ARBA" id="ARBA00023306"/>
    </source>
</evidence>
<gene>
    <name evidence="20" type="ORF">FHS79_000280</name>
</gene>
<dbReference type="PROSITE" id="PS50901">
    <property type="entry name" value="FTSK"/>
    <property type="match status" value="1"/>
</dbReference>
<feature type="region of interest" description="Disordered" evidence="17">
    <location>
        <begin position="257"/>
        <end position="282"/>
    </location>
</feature>
<protein>
    <recommendedName>
        <fullName evidence="3">DNA translocase FtsK</fullName>
    </recommendedName>
</protein>
<keyword evidence="5" id="KW-0132">Cell division</keyword>
<evidence type="ECO:0000256" key="16">
    <source>
        <dbReference type="PROSITE-ProRule" id="PRU00289"/>
    </source>
</evidence>
<dbReference type="InterPro" id="IPR027417">
    <property type="entry name" value="P-loop_NTPase"/>
</dbReference>
<dbReference type="PANTHER" id="PTHR22683:SF41">
    <property type="entry name" value="DNA TRANSLOCASE FTSK"/>
    <property type="match status" value="1"/>
</dbReference>
<evidence type="ECO:0000256" key="12">
    <source>
        <dbReference type="ARBA" id="ARBA00023136"/>
    </source>
</evidence>
<accession>A0A841L0C4</accession>
<dbReference type="GO" id="GO:0007059">
    <property type="term" value="P:chromosome segregation"/>
    <property type="evidence" value="ECO:0007669"/>
    <property type="project" value="UniProtKB-KW"/>
</dbReference>
<feature type="binding site" evidence="16">
    <location>
        <begin position="440"/>
        <end position="447"/>
    </location>
    <ligand>
        <name>ATP</name>
        <dbReference type="ChEBI" id="CHEBI:30616"/>
    </ligand>
</feature>
<evidence type="ECO:0000256" key="11">
    <source>
        <dbReference type="ARBA" id="ARBA00023125"/>
    </source>
</evidence>
<dbReference type="GO" id="GO:0051301">
    <property type="term" value="P:cell division"/>
    <property type="evidence" value="ECO:0007669"/>
    <property type="project" value="UniProtKB-KW"/>
</dbReference>
<feature type="region of interest" description="Disordered" evidence="17">
    <location>
        <begin position="700"/>
        <end position="734"/>
    </location>
</feature>
<dbReference type="Pfam" id="PF01580">
    <property type="entry name" value="FtsK_SpoIIIE"/>
    <property type="match status" value="1"/>
</dbReference>
<feature type="region of interest" description="Disordered" evidence="17">
    <location>
        <begin position="1"/>
        <end position="24"/>
    </location>
</feature>
<evidence type="ECO:0000256" key="1">
    <source>
        <dbReference type="ARBA" id="ARBA00004651"/>
    </source>
</evidence>
<evidence type="ECO:0000256" key="7">
    <source>
        <dbReference type="ARBA" id="ARBA00022741"/>
    </source>
</evidence>
<dbReference type="GO" id="GO:0005524">
    <property type="term" value="F:ATP binding"/>
    <property type="evidence" value="ECO:0007669"/>
    <property type="project" value="UniProtKB-UniRule"/>
</dbReference>
<comment type="subunit">
    <text evidence="15">Homohexamer. Forms a ring that surrounds DNA.</text>
</comment>
<dbReference type="PANTHER" id="PTHR22683">
    <property type="entry name" value="SPORULATION PROTEIN RELATED"/>
    <property type="match status" value="1"/>
</dbReference>
<feature type="transmembrane region" description="Helical" evidence="18">
    <location>
        <begin position="44"/>
        <end position="65"/>
    </location>
</feature>
<dbReference type="InterPro" id="IPR036388">
    <property type="entry name" value="WH-like_DNA-bd_sf"/>
</dbReference>
<dbReference type="Proteomes" id="UP000538147">
    <property type="component" value="Unassembled WGS sequence"/>
</dbReference>
<dbReference type="AlphaFoldDB" id="A0A841L0C4"/>
<feature type="transmembrane region" description="Helical" evidence="18">
    <location>
        <begin position="99"/>
        <end position="118"/>
    </location>
</feature>
<comment type="subcellular location">
    <subcellularLocation>
        <location evidence="1">Cell membrane</location>
        <topology evidence="1">Multi-pass membrane protein</topology>
    </subcellularLocation>
</comment>
<dbReference type="Pfam" id="PF09397">
    <property type="entry name" value="FtsK_gamma"/>
    <property type="match status" value="1"/>
</dbReference>
<evidence type="ECO:0000256" key="14">
    <source>
        <dbReference type="ARBA" id="ARBA00024784"/>
    </source>
</evidence>
<organism evidence="20 21">
    <name type="scientific">Polymorphobacter multimanifer</name>
    <dbReference type="NCBI Taxonomy" id="1070431"/>
    <lineage>
        <taxon>Bacteria</taxon>
        <taxon>Pseudomonadati</taxon>
        <taxon>Pseudomonadota</taxon>
        <taxon>Alphaproteobacteria</taxon>
        <taxon>Sphingomonadales</taxon>
        <taxon>Sphingosinicellaceae</taxon>
        <taxon>Polymorphobacter</taxon>
    </lineage>
</organism>
<dbReference type="SUPFAM" id="SSF46785">
    <property type="entry name" value="Winged helix' DNA-binding domain"/>
    <property type="match status" value="1"/>
</dbReference>
<keyword evidence="11" id="KW-0238">DNA-binding</keyword>
<evidence type="ECO:0000256" key="3">
    <source>
        <dbReference type="ARBA" id="ARBA00020887"/>
    </source>
</evidence>
<name>A0A841L0C4_9SPHN</name>
<dbReference type="InterPro" id="IPR002543">
    <property type="entry name" value="FtsK_dom"/>
</dbReference>
<dbReference type="InterPro" id="IPR041027">
    <property type="entry name" value="FtsK_alpha"/>
</dbReference>
<feature type="compositionally biased region" description="Gly residues" evidence="17">
    <location>
        <begin position="709"/>
        <end position="730"/>
    </location>
</feature>
<keyword evidence="10 18" id="KW-1133">Transmembrane helix</keyword>
<dbReference type="Gene3D" id="3.40.50.300">
    <property type="entry name" value="P-loop containing nucleotide triphosphate hydrolases"/>
    <property type="match status" value="1"/>
</dbReference>
<feature type="compositionally biased region" description="Polar residues" evidence="17">
    <location>
        <begin position="1"/>
        <end position="10"/>
    </location>
</feature>
<evidence type="ECO:0000313" key="21">
    <source>
        <dbReference type="Proteomes" id="UP000538147"/>
    </source>
</evidence>
<comment type="caution">
    <text evidence="20">The sequence shown here is derived from an EMBL/GenBank/DDBJ whole genome shotgun (WGS) entry which is preliminary data.</text>
</comment>
<dbReference type="SMART" id="SM00843">
    <property type="entry name" value="Ftsk_gamma"/>
    <property type="match status" value="1"/>
</dbReference>
<evidence type="ECO:0000313" key="20">
    <source>
        <dbReference type="EMBL" id="MBB6226127.1"/>
    </source>
</evidence>
<dbReference type="GO" id="GO:0005886">
    <property type="term" value="C:plasma membrane"/>
    <property type="evidence" value="ECO:0007669"/>
    <property type="project" value="UniProtKB-SubCell"/>
</dbReference>
<dbReference type="SUPFAM" id="SSF52540">
    <property type="entry name" value="P-loop containing nucleoside triphosphate hydrolases"/>
    <property type="match status" value="1"/>
</dbReference>